<evidence type="ECO:0000313" key="3">
    <source>
        <dbReference type="Proteomes" id="UP000011693"/>
    </source>
</evidence>
<dbReference type="InterPro" id="IPR035093">
    <property type="entry name" value="RelE/ParE_toxin_dom_sf"/>
</dbReference>
<reference evidence="2 3" key="1">
    <citation type="journal article" date="2014" name="PLoS Genet.">
        <title>Phylogenetically driven sequencing of extremely halophilic archaea reveals strategies for static and dynamic osmo-response.</title>
        <authorList>
            <person name="Becker E.A."/>
            <person name="Seitzer P.M."/>
            <person name="Tritt A."/>
            <person name="Larsen D."/>
            <person name="Krusor M."/>
            <person name="Yao A.I."/>
            <person name="Wu D."/>
            <person name="Madern D."/>
            <person name="Eisen J.A."/>
            <person name="Darling A.E."/>
            <person name="Facciotti M.T."/>
        </authorList>
    </citation>
    <scope>NUCLEOTIDE SEQUENCE [LARGE SCALE GENOMIC DNA]</scope>
    <source>
        <strain evidence="2 3">JCM 10990</strain>
    </source>
</reference>
<accession>M0APH3</accession>
<keyword evidence="3" id="KW-1185">Reference proteome</keyword>
<proteinExistence type="predicted"/>
<dbReference type="EMBL" id="AOIN01000056">
    <property type="protein sequence ID" value="ELY99842.1"/>
    <property type="molecule type" value="Genomic_DNA"/>
</dbReference>
<dbReference type="Proteomes" id="UP000011693">
    <property type="component" value="Unassembled WGS sequence"/>
</dbReference>
<organism evidence="2 3">
    <name type="scientific">Natrialba chahannaoensis JCM 10990</name>
    <dbReference type="NCBI Taxonomy" id="1227492"/>
    <lineage>
        <taxon>Archaea</taxon>
        <taxon>Methanobacteriati</taxon>
        <taxon>Methanobacteriota</taxon>
        <taxon>Stenosarchaea group</taxon>
        <taxon>Halobacteria</taxon>
        <taxon>Halobacteriales</taxon>
        <taxon>Natrialbaceae</taxon>
        <taxon>Natrialba</taxon>
    </lineage>
</organism>
<sequence length="94" mass="10783">MSDDEWTWELSERAADGLGALDAETQQRILDKLDDVVSDEFREPPDFAKPLTGAKPWQSLRVGDYRAIVRFKRENRVMQVGAVGHRSSIYDEFP</sequence>
<evidence type="ECO:0000256" key="1">
    <source>
        <dbReference type="ARBA" id="ARBA00022649"/>
    </source>
</evidence>
<gene>
    <name evidence="2" type="ORF">C482_10162</name>
</gene>
<dbReference type="Pfam" id="PF05016">
    <property type="entry name" value="ParE_toxin"/>
    <property type="match status" value="1"/>
</dbReference>
<dbReference type="AlphaFoldDB" id="M0APH3"/>
<evidence type="ECO:0000313" key="2">
    <source>
        <dbReference type="EMBL" id="ELY99842.1"/>
    </source>
</evidence>
<dbReference type="InterPro" id="IPR007712">
    <property type="entry name" value="RelE/ParE_toxin"/>
</dbReference>
<name>M0APH3_9EURY</name>
<dbReference type="RefSeq" id="WP_006167460.1">
    <property type="nucleotide sequence ID" value="NZ_AOIN01000056.1"/>
</dbReference>
<dbReference type="PATRIC" id="fig|1227492.4.peg.2000"/>
<dbReference type="OrthoDB" id="159002at2157"/>
<dbReference type="Gene3D" id="3.30.2310.20">
    <property type="entry name" value="RelE-like"/>
    <property type="match status" value="1"/>
</dbReference>
<dbReference type="STRING" id="1227492.C482_10162"/>
<dbReference type="SUPFAM" id="SSF143011">
    <property type="entry name" value="RelE-like"/>
    <property type="match status" value="1"/>
</dbReference>
<keyword evidence="1" id="KW-1277">Toxin-antitoxin system</keyword>
<comment type="caution">
    <text evidence="2">The sequence shown here is derived from an EMBL/GenBank/DDBJ whole genome shotgun (WGS) entry which is preliminary data.</text>
</comment>
<protein>
    <submittedName>
        <fullName evidence="2">Uncharacterized protein</fullName>
    </submittedName>
</protein>